<keyword evidence="2" id="KW-1185">Reference proteome</keyword>
<evidence type="ECO:0000313" key="1">
    <source>
        <dbReference type="EMBL" id="MBR8534429.1"/>
    </source>
</evidence>
<proteinExistence type="predicted"/>
<organism evidence="1 2">
    <name type="scientific">Carboxylicivirga sediminis</name>
    <dbReference type="NCBI Taxonomy" id="2006564"/>
    <lineage>
        <taxon>Bacteria</taxon>
        <taxon>Pseudomonadati</taxon>
        <taxon>Bacteroidota</taxon>
        <taxon>Bacteroidia</taxon>
        <taxon>Marinilabiliales</taxon>
        <taxon>Marinilabiliaceae</taxon>
        <taxon>Carboxylicivirga</taxon>
    </lineage>
</organism>
<dbReference type="Proteomes" id="UP000679220">
    <property type="component" value="Unassembled WGS sequence"/>
</dbReference>
<reference evidence="1" key="1">
    <citation type="journal article" date="2018" name="Int. J. Syst. Evol. Microbiol.">
        <title>Carboxylicivirga sediminis sp. nov., isolated from coastal sediment.</title>
        <authorList>
            <person name="Wang F.Q."/>
            <person name="Ren L.H."/>
            <person name="Zou R.J."/>
            <person name="Sun Y.Z."/>
            <person name="Liu X.J."/>
            <person name="Jiang F."/>
            <person name="Liu L.J."/>
        </authorList>
    </citation>
    <scope>NUCLEOTIDE SEQUENCE</scope>
    <source>
        <strain evidence="1">JR1</strain>
    </source>
</reference>
<comment type="caution">
    <text evidence="1">The sequence shown here is derived from an EMBL/GenBank/DDBJ whole genome shotgun (WGS) entry which is preliminary data.</text>
</comment>
<gene>
    <name evidence="1" type="ORF">KDU71_02570</name>
</gene>
<accession>A0A941F0Z3</accession>
<dbReference type="RefSeq" id="WP_212188333.1">
    <property type="nucleotide sequence ID" value="NZ_JAGTAR010000002.1"/>
</dbReference>
<sequence>MKPINIPVQANVTNMSEEIDLVSSIQAIVQNVSVENLKVLAEKSKKPGINKKIQTYKKFM</sequence>
<reference evidence="1" key="2">
    <citation type="submission" date="2021-04" db="EMBL/GenBank/DDBJ databases">
        <authorList>
            <person name="Zhang T."/>
            <person name="Zhang Y."/>
            <person name="Lu D."/>
            <person name="Zuo D."/>
            <person name="Du Z."/>
        </authorList>
    </citation>
    <scope>NUCLEOTIDE SEQUENCE</scope>
    <source>
        <strain evidence="1">JR1</strain>
    </source>
</reference>
<dbReference type="EMBL" id="JAGTAR010000002">
    <property type="protein sequence ID" value="MBR8534429.1"/>
    <property type="molecule type" value="Genomic_DNA"/>
</dbReference>
<evidence type="ECO:0000313" key="2">
    <source>
        <dbReference type="Proteomes" id="UP000679220"/>
    </source>
</evidence>
<protein>
    <submittedName>
        <fullName evidence="1">Uncharacterized protein</fullName>
    </submittedName>
</protein>
<dbReference type="AlphaFoldDB" id="A0A941F0Z3"/>
<name>A0A941F0Z3_9BACT</name>